<dbReference type="Proteomes" id="UP000325113">
    <property type="component" value="Unassembled WGS sequence"/>
</dbReference>
<dbReference type="Gene3D" id="3.80.10.10">
    <property type="entry name" value="Ribonuclease Inhibitor"/>
    <property type="match status" value="1"/>
</dbReference>
<comment type="caution">
    <text evidence="2">The sequence shown here is derived from an EMBL/GenBank/DDBJ whole genome shotgun (WGS) entry which is preliminary data.</text>
</comment>
<dbReference type="SUPFAM" id="SSF52058">
    <property type="entry name" value="L domain-like"/>
    <property type="match status" value="1"/>
</dbReference>
<reference evidence="2 3" key="1">
    <citation type="submission" date="2019-07" db="EMBL/GenBank/DDBJ databases">
        <title>Genomes of Cafeteria roenbergensis.</title>
        <authorList>
            <person name="Fischer M.G."/>
            <person name="Hackl T."/>
            <person name="Roman M."/>
        </authorList>
    </citation>
    <scope>NUCLEOTIDE SEQUENCE [LARGE SCALE GENOMIC DNA]</scope>
    <source>
        <strain evidence="2 3">Cflag</strain>
    </source>
</reference>
<evidence type="ECO:0008006" key="4">
    <source>
        <dbReference type="Google" id="ProtNLM"/>
    </source>
</evidence>
<evidence type="ECO:0000313" key="2">
    <source>
        <dbReference type="EMBL" id="KAA0158930.1"/>
    </source>
</evidence>
<organism evidence="2 3">
    <name type="scientific">Cafeteria roenbergensis</name>
    <name type="common">Marine flagellate</name>
    <dbReference type="NCBI Taxonomy" id="33653"/>
    <lineage>
        <taxon>Eukaryota</taxon>
        <taxon>Sar</taxon>
        <taxon>Stramenopiles</taxon>
        <taxon>Bigyra</taxon>
        <taxon>Opalozoa</taxon>
        <taxon>Bicosoecida</taxon>
        <taxon>Cafeteriaceae</taxon>
        <taxon>Cafeteria</taxon>
    </lineage>
</organism>
<sequence>MADSLHRAGRSAPSAMFSTREWGDEELSRFGDGARAADGFDETALLGRALTEESLARTLKLPSADQLCEVTEAELLVDTTAEPVEALGGMLPALTELRLSDSRIPSFRDLGLGLGGLRVLWVARCGIPHLDGLAAMPLLRELYAAFNDVDDTLPLTDLEHLETLDLEGNAVHSLNAVGTLSSCPSLAEVTLAGNPIATVPLYRRAVAGAIPQLRLLDDRRVADSERSELDPALARSLAAAARIVAEEAGGDAALPGDEEEARLARAMDDDEADAGDGSRSAADSDSGDDSDFGGGGDESDGARPGGAHTRRTTPMT</sequence>
<accession>A0A5A8D3T0</accession>
<feature type="compositionally biased region" description="Low complexity" evidence="1">
    <location>
        <begin position="275"/>
        <end position="284"/>
    </location>
</feature>
<proteinExistence type="predicted"/>
<dbReference type="PANTHER" id="PTHR22708">
    <property type="entry name" value="LEUCINE-RICH REPEAT-CONTAINING PROTEIN 56"/>
    <property type="match status" value="1"/>
</dbReference>
<dbReference type="Pfam" id="PF14580">
    <property type="entry name" value="LRR_9"/>
    <property type="match status" value="1"/>
</dbReference>
<evidence type="ECO:0000313" key="3">
    <source>
        <dbReference type="Proteomes" id="UP000325113"/>
    </source>
</evidence>
<gene>
    <name evidence="2" type="ORF">FNF31_05100</name>
</gene>
<protein>
    <recommendedName>
        <fullName evidence="4">U2A'/phosphoprotein 32 family A C-terminal domain-containing protein</fullName>
    </recommendedName>
</protein>
<dbReference type="EMBL" id="VLTM01000060">
    <property type="protein sequence ID" value="KAA0158930.1"/>
    <property type="molecule type" value="Genomic_DNA"/>
</dbReference>
<dbReference type="PANTHER" id="PTHR22708:SF0">
    <property type="entry name" value="LEUCINE-RICH REPEAT-CONTAINING PROTEIN 56"/>
    <property type="match status" value="1"/>
</dbReference>
<feature type="region of interest" description="Disordered" evidence="1">
    <location>
        <begin position="249"/>
        <end position="316"/>
    </location>
</feature>
<dbReference type="InterPro" id="IPR040091">
    <property type="entry name" value="LRRC56"/>
</dbReference>
<dbReference type="InterPro" id="IPR032675">
    <property type="entry name" value="LRR_dom_sf"/>
</dbReference>
<name>A0A5A8D3T0_CAFRO</name>
<dbReference type="AlphaFoldDB" id="A0A5A8D3T0"/>
<evidence type="ECO:0000256" key="1">
    <source>
        <dbReference type="SAM" id="MobiDB-lite"/>
    </source>
</evidence>